<feature type="signal peptide" evidence="5">
    <location>
        <begin position="1"/>
        <end position="19"/>
    </location>
</feature>
<comment type="similarity">
    <text evidence="1">Belongs to the peptidase S1 family.</text>
</comment>
<dbReference type="OrthoDB" id="46524at2759"/>
<dbReference type="InterPro" id="IPR009003">
    <property type="entry name" value="Peptidase_S1_PA"/>
</dbReference>
<evidence type="ECO:0000256" key="1">
    <source>
        <dbReference type="ARBA" id="ARBA00007664"/>
    </source>
</evidence>
<dbReference type="SMART" id="SM00020">
    <property type="entry name" value="Tryp_SPc"/>
    <property type="match status" value="1"/>
</dbReference>
<dbReference type="AlphaFoldDB" id="A0A9N8E5P2"/>
<dbReference type="EMBL" id="CAICTM010000697">
    <property type="protein sequence ID" value="CAB9515181.1"/>
    <property type="molecule type" value="Genomic_DNA"/>
</dbReference>
<dbReference type="PROSITE" id="PS50240">
    <property type="entry name" value="TRYPSIN_DOM"/>
    <property type="match status" value="1"/>
</dbReference>
<evidence type="ECO:0000256" key="5">
    <source>
        <dbReference type="SAM" id="SignalP"/>
    </source>
</evidence>
<evidence type="ECO:0000313" key="8">
    <source>
        <dbReference type="Proteomes" id="UP001153069"/>
    </source>
</evidence>
<dbReference type="FunFam" id="2.40.10.10:FF:000002">
    <property type="entry name" value="Transmembrane protease serine"/>
    <property type="match status" value="1"/>
</dbReference>
<keyword evidence="5" id="KW-0732">Signal</keyword>
<evidence type="ECO:0000256" key="2">
    <source>
        <dbReference type="ARBA" id="ARBA00023026"/>
    </source>
</evidence>
<gene>
    <name evidence="7" type="ORF">SEMRO_698_G189250.1</name>
</gene>
<dbReference type="Gene3D" id="2.40.10.10">
    <property type="entry name" value="Trypsin-like serine proteases"/>
    <property type="match status" value="1"/>
</dbReference>
<feature type="chain" id="PRO_5040227536" evidence="5">
    <location>
        <begin position="20"/>
        <end position="552"/>
    </location>
</feature>
<dbReference type="InterPro" id="IPR018114">
    <property type="entry name" value="TRYPSIN_HIS"/>
</dbReference>
<dbReference type="GO" id="GO:0004252">
    <property type="term" value="F:serine-type endopeptidase activity"/>
    <property type="evidence" value="ECO:0007669"/>
    <property type="project" value="InterPro"/>
</dbReference>
<organism evidence="7 8">
    <name type="scientific">Seminavis robusta</name>
    <dbReference type="NCBI Taxonomy" id="568900"/>
    <lineage>
        <taxon>Eukaryota</taxon>
        <taxon>Sar</taxon>
        <taxon>Stramenopiles</taxon>
        <taxon>Ochrophyta</taxon>
        <taxon>Bacillariophyta</taxon>
        <taxon>Bacillariophyceae</taxon>
        <taxon>Bacillariophycidae</taxon>
        <taxon>Naviculales</taxon>
        <taxon>Naviculaceae</taxon>
        <taxon>Seminavis</taxon>
    </lineage>
</organism>
<dbReference type="SUPFAM" id="SSF50494">
    <property type="entry name" value="Trypsin-like serine proteases"/>
    <property type="match status" value="1"/>
</dbReference>
<keyword evidence="4" id="KW-0378">Hydrolase</keyword>
<dbReference type="InterPro" id="IPR033116">
    <property type="entry name" value="TRYPSIN_SER"/>
</dbReference>
<sequence>MISWLFLCLFLLLPSVCHANDRRQLPVVEPRIVGGSAAAAGAFPGFARWDQGCGGTLILPQVVLTAAHCHLGTPGAIRVNSISRTGNDGNDYDVDYVRIHPNYNGNREDPDWDFSILKLKTSVPNSIATPVMLNDNPLIPSSQGDPLVAVGFGRLEEGGKEDSESLQQVTLPYVTNEDCYDAYSSPRINDAALCAGQAGLDACQGDSGGPLFLASTASSQEQYQVGIVSWGLGCARPEYPGVYARISTGFPWIQATACYHVDDYDEDFCQGAHFPIDLSLEVDMLLDTTLYQNYSWGLYHINSSTTLYESVHSEDDTGVVTELVNTGAGYISVARKKDREQPVDLPVQDREDTIQEAEVPPNAIQLQFDNLQAGTYYFTIRNPFGTGLMGANNHVVVTQGGGRRRVVQVPHNTTFETFYGHYFTITNEFLVKDIRQQRQEDMAADSTVVATVEITVDVFYTTYANQTGWELRNLDTTEVLAVVSTGNVLAPSLESYTFHAERGHTYQLQLRDTTGQGMTGGWASLWVGTVLQWKSDEDEPPFIDEFTHTFVL</sequence>
<dbReference type="CDD" id="cd00190">
    <property type="entry name" value="Tryp_SPc"/>
    <property type="match status" value="1"/>
</dbReference>
<dbReference type="InterPro" id="IPR050430">
    <property type="entry name" value="Peptidase_S1"/>
</dbReference>
<keyword evidence="2" id="KW-0843">Virulence</keyword>
<dbReference type="GO" id="GO:0006508">
    <property type="term" value="P:proteolysis"/>
    <property type="evidence" value="ECO:0007669"/>
    <property type="project" value="UniProtKB-KW"/>
</dbReference>
<keyword evidence="4" id="KW-0720">Serine protease</keyword>
<keyword evidence="3" id="KW-1015">Disulfide bond</keyword>
<dbReference type="InterPro" id="IPR001254">
    <property type="entry name" value="Trypsin_dom"/>
</dbReference>
<dbReference type="Pfam" id="PF00089">
    <property type="entry name" value="Trypsin"/>
    <property type="match status" value="1"/>
</dbReference>
<evidence type="ECO:0000256" key="4">
    <source>
        <dbReference type="RuleBase" id="RU363034"/>
    </source>
</evidence>
<dbReference type="PANTHER" id="PTHR24276">
    <property type="entry name" value="POLYSERASE-RELATED"/>
    <property type="match status" value="1"/>
</dbReference>
<evidence type="ECO:0000259" key="6">
    <source>
        <dbReference type="PROSITE" id="PS50240"/>
    </source>
</evidence>
<feature type="domain" description="Peptidase S1" evidence="6">
    <location>
        <begin position="32"/>
        <end position="258"/>
    </location>
</feature>
<keyword evidence="8" id="KW-1185">Reference proteome</keyword>
<protein>
    <submittedName>
        <fullName evidence="7">Vitamin K-dependent protein C</fullName>
    </submittedName>
</protein>
<dbReference type="InterPro" id="IPR001314">
    <property type="entry name" value="Peptidase_S1A"/>
</dbReference>
<dbReference type="PRINTS" id="PR00722">
    <property type="entry name" value="CHYMOTRYPSIN"/>
</dbReference>
<keyword evidence="4" id="KW-0645">Protease</keyword>
<reference evidence="7" key="1">
    <citation type="submission" date="2020-06" db="EMBL/GenBank/DDBJ databases">
        <authorList>
            <consortium name="Plant Systems Biology data submission"/>
        </authorList>
    </citation>
    <scope>NUCLEOTIDE SEQUENCE</scope>
    <source>
        <strain evidence="7">D6</strain>
    </source>
</reference>
<dbReference type="InterPro" id="IPR043504">
    <property type="entry name" value="Peptidase_S1_PA_chymotrypsin"/>
</dbReference>
<dbReference type="PANTHER" id="PTHR24276:SF91">
    <property type="entry name" value="AT26814P-RELATED"/>
    <property type="match status" value="1"/>
</dbReference>
<dbReference type="PROSITE" id="PS00135">
    <property type="entry name" value="TRYPSIN_SER"/>
    <property type="match status" value="1"/>
</dbReference>
<dbReference type="PROSITE" id="PS00134">
    <property type="entry name" value="TRYPSIN_HIS"/>
    <property type="match status" value="1"/>
</dbReference>
<evidence type="ECO:0000313" key="7">
    <source>
        <dbReference type="EMBL" id="CAB9515181.1"/>
    </source>
</evidence>
<comment type="caution">
    <text evidence="7">The sequence shown here is derived from an EMBL/GenBank/DDBJ whole genome shotgun (WGS) entry which is preliminary data.</text>
</comment>
<name>A0A9N8E5P2_9STRA</name>
<proteinExistence type="inferred from homology"/>
<dbReference type="Proteomes" id="UP001153069">
    <property type="component" value="Unassembled WGS sequence"/>
</dbReference>
<evidence type="ECO:0000256" key="3">
    <source>
        <dbReference type="ARBA" id="ARBA00023157"/>
    </source>
</evidence>
<accession>A0A9N8E5P2</accession>